<dbReference type="EMBL" id="QSAT01000005">
    <property type="protein sequence ID" value="RGW76280.1"/>
    <property type="molecule type" value="Genomic_DNA"/>
</dbReference>
<dbReference type="Proteomes" id="UP000284651">
    <property type="component" value="Unassembled WGS sequence"/>
</dbReference>
<name>A0A395W9C8_9FIRM</name>
<evidence type="ECO:0000313" key="2">
    <source>
        <dbReference type="EMBL" id="RGW76280.1"/>
    </source>
</evidence>
<reference evidence="3 4" key="1">
    <citation type="submission" date="2018-08" db="EMBL/GenBank/DDBJ databases">
        <title>A genome reference for cultivated species of the human gut microbiota.</title>
        <authorList>
            <person name="Zou Y."/>
            <person name="Xue W."/>
            <person name="Luo G."/>
        </authorList>
    </citation>
    <scope>NUCLEOTIDE SEQUENCE [LARGE SCALE GENOMIC DNA]</scope>
    <source>
        <strain evidence="2 4">AF10-31</strain>
        <strain evidence="1 3">AF15-20</strain>
    </source>
</reference>
<gene>
    <name evidence="2" type="ORF">DWV56_02645</name>
    <name evidence="1" type="ORF">DWW32_05985</name>
</gene>
<dbReference type="EMBL" id="QRYQ01000009">
    <property type="protein sequence ID" value="RGU91766.1"/>
    <property type="molecule type" value="Genomic_DNA"/>
</dbReference>
<protein>
    <submittedName>
        <fullName evidence="1">Uncharacterized protein</fullName>
    </submittedName>
</protein>
<evidence type="ECO:0000313" key="1">
    <source>
        <dbReference type="EMBL" id="RGU91766.1"/>
    </source>
</evidence>
<organism evidence="1 3">
    <name type="scientific">Holdemanella biformis</name>
    <dbReference type="NCBI Taxonomy" id="1735"/>
    <lineage>
        <taxon>Bacteria</taxon>
        <taxon>Bacillati</taxon>
        <taxon>Bacillota</taxon>
        <taxon>Erysipelotrichia</taxon>
        <taxon>Erysipelotrichales</taxon>
        <taxon>Erysipelotrichaceae</taxon>
        <taxon>Holdemanella</taxon>
    </lineage>
</organism>
<proteinExistence type="predicted"/>
<sequence length="95" mass="10603">MEKYFELSRAYYTYLKNSTKKNQCTVSVICDDIDIKHIIMDGLLFDGAFIYDGYCENIDGTITVCDGNISLSGCELADLVYGNYASNSNGTIIKK</sequence>
<dbReference type="Proteomes" id="UP000265489">
    <property type="component" value="Unassembled WGS sequence"/>
</dbReference>
<evidence type="ECO:0000313" key="4">
    <source>
        <dbReference type="Proteomes" id="UP000284651"/>
    </source>
</evidence>
<comment type="caution">
    <text evidence="1">The sequence shown here is derived from an EMBL/GenBank/DDBJ whole genome shotgun (WGS) entry which is preliminary data.</text>
</comment>
<evidence type="ECO:0000313" key="3">
    <source>
        <dbReference type="Proteomes" id="UP000265489"/>
    </source>
</evidence>
<dbReference type="RefSeq" id="WP_003864753.1">
    <property type="nucleotide sequence ID" value="NZ_CABLCL010000056.1"/>
</dbReference>
<dbReference type="AlphaFoldDB" id="A0A395W9C8"/>
<accession>A0A395W9C8</accession>
<dbReference type="GeneID" id="66579259"/>